<feature type="transmembrane region" description="Helical" evidence="7">
    <location>
        <begin position="284"/>
        <end position="306"/>
    </location>
</feature>
<evidence type="ECO:0000313" key="9">
    <source>
        <dbReference type="EMBL" id="KAG2183000.1"/>
    </source>
</evidence>
<dbReference type="InterPro" id="IPR036259">
    <property type="entry name" value="MFS_trans_sf"/>
</dbReference>
<feature type="transmembrane region" description="Helical" evidence="7">
    <location>
        <begin position="390"/>
        <end position="409"/>
    </location>
</feature>
<comment type="caution">
    <text evidence="9">The sequence shown here is derived from an EMBL/GenBank/DDBJ whole genome shotgun (WGS) entry which is preliminary data.</text>
</comment>
<sequence>MSAERSDTEPLLSKQKQPQYGASTNEHSAESSDSEITIITSTAAVPKPDDNLPSGSNIVFVLMGLWMGVFLSSLDSSIVSTILTRIGSDFNRYNDAVWVATSYLISYTALQPLYGRISDAIGRKNTLLFASSTFFIGSLLCGAAPNFWFLVAARVVAGIGGGGMNTMSSIVTSDLVSLRDRGKYQGYGNLSYALGSVIGGPLGGFITDYYNWRWTFYINLPLLFLTFYVTGVHIKNYNVKREADGSFHYLSKLREVDWAGAVTLVISVALFMLATSLGGNSLPWSHPLVIGSLSGSVVGVVLFTVVEAKFAKYPIMPWHIITKRTPLASSFTNFWSLMCSMSLVFLVPLYFQSILGFSASKAGVYMLPKILASSAGSLIAGYYMSHTGHYKGFCICSGISLILGAAIITSWTPQSSAWWMALGNTLDGYALGSLLTTTLVSLLAAVEVKDSATIISISYLFRTTGGVLGVSTCQGVFQAVLKTQLVEKVKVPNAAEIIDAVRKSVSVIWELPEDVREMVLEAYLIAIKYAFSLTIVFAVLALFSVSFVERLELTTKVRK</sequence>
<keyword evidence="3 7" id="KW-0812">Transmembrane</keyword>
<evidence type="ECO:0000256" key="1">
    <source>
        <dbReference type="ARBA" id="ARBA00004127"/>
    </source>
</evidence>
<evidence type="ECO:0000259" key="8">
    <source>
        <dbReference type="PROSITE" id="PS50850"/>
    </source>
</evidence>
<feature type="transmembrane region" description="Helical" evidence="7">
    <location>
        <begin position="216"/>
        <end position="237"/>
    </location>
</feature>
<dbReference type="EMBL" id="JAEPRA010000007">
    <property type="protein sequence ID" value="KAG2183000.1"/>
    <property type="molecule type" value="Genomic_DNA"/>
</dbReference>
<feature type="transmembrane region" description="Helical" evidence="7">
    <location>
        <begin position="127"/>
        <end position="149"/>
    </location>
</feature>
<keyword evidence="5 7" id="KW-0472">Membrane</keyword>
<dbReference type="SUPFAM" id="SSF103473">
    <property type="entry name" value="MFS general substrate transporter"/>
    <property type="match status" value="1"/>
</dbReference>
<evidence type="ECO:0000256" key="4">
    <source>
        <dbReference type="ARBA" id="ARBA00022989"/>
    </source>
</evidence>
<feature type="region of interest" description="Disordered" evidence="6">
    <location>
        <begin position="1"/>
        <end position="33"/>
    </location>
</feature>
<dbReference type="OrthoDB" id="10021397at2759"/>
<evidence type="ECO:0000256" key="6">
    <source>
        <dbReference type="SAM" id="MobiDB-lite"/>
    </source>
</evidence>
<dbReference type="PROSITE" id="PS50850">
    <property type="entry name" value="MFS"/>
    <property type="match status" value="1"/>
</dbReference>
<keyword evidence="4 7" id="KW-1133">Transmembrane helix</keyword>
<feature type="compositionally biased region" description="Polar residues" evidence="6">
    <location>
        <begin position="14"/>
        <end position="26"/>
    </location>
</feature>
<feature type="transmembrane region" description="Helical" evidence="7">
    <location>
        <begin position="522"/>
        <end position="548"/>
    </location>
</feature>
<feature type="transmembrane region" description="Helical" evidence="7">
    <location>
        <begin position="327"/>
        <end position="351"/>
    </location>
</feature>
<organism evidence="9 10">
    <name type="scientific">Umbelopsis vinacea</name>
    <dbReference type="NCBI Taxonomy" id="44442"/>
    <lineage>
        <taxon>Eukaryota</taxon>
        <taxon>Fungi</taxon>
        <taxon>Fungi incertae sedis</taxon>
        <taxon>Mucoromycota</taxon>
        <taxon>Mucoromycotina</taxon>
        <taxon>Umbelopsidomycetes</taxon>
        <taxon>Umbelopsidales</taxon>
        <taxon>Umbelopsidaceae</taxon>
        <taxon>Umbelopsis</taxon>
    </lineage>
</organism>
<protein>
    <recommendedName>
        <fullName evidence="8">Major facilitator superfamily (MFS) profile domain-containing protein</fullName>
    </recommendedName>
</protein>
<dbReference type="GO" id="GO:0015174">
    <property type="term" value="F:basic amino acid transmembrane transporter activity"/>
    <property type="evidence" value="ECO:0007669"/>
    <property type="project" value="TreeGrafter"/>
</dbReference>
<evidence type="ECO:0000256" key="5">
    <source>
        <dbReference type="ARBA" id="ARBA00023136"/>
    </source>
</evidence>
<proteinExistence type="predicted"/>
<accession>A0A8H7Q0C9</accession>
<feature type="transmembrane region" description="Helical" evidence="7">
    <location>
        <begin position="460"/>
        <end position="481"/>
    </location>
</feature>
<evidence type="ECO:0000256" key="3">
    <source>
        <dbReference type="ARBA" id="ARBA00022692"/>
    </source>
</evidence>
<dbReference type="GO" id="GO:0000329">
    <property type="term" value="C:fungal-type vacuole membrane"/>
    <property type="evidence" value="ECO:0007669"/>
    <property type="project" value="TreeGrafter"/>
</dbReference>
<evidence type="ECO:0000313" key="10">
    <source>
        <dbReference type="Proteomes" id="UP000612746"/>
    </source>
</evidence>
<dbReference type="PANTHER" id="PTHR23501">
    <property type="entry name" value="MAJOR FACILITATOR SUPERFAMILY"/>
    <property type="match status" value="1"/>
</dbReference>
<feature type="transmembrane region" description="Helical" evidence="7">
    <location>
        <begin position="363"/>
        <end position="383"/>
    </location>
</feature>
<gene>
    <name evidence="9" type="ORF">INT44_005981</name>
</gene>
<feature type="domain" description="Major facilitator superfamily (MFS) profile" evidence="8">
    <location>
        <begin position="61"/>
        <end position="556"/>
    </location>
</feature>
<evidence type="ECO:0000256" key="7">
    <source>
        <dbReference type="SAM" id="Phobius"/>
    </source>
</evidence>
<feature type="transmembrane region" description="Helical" evidence="7">
    <location>
        <begin position="190"/>
        <end position="210"/>
    </location>
</feature>
<comment type="subcellular location">
    <subcellularLocation>
        <location evidence="1">Endomembrane system</location>
        <topology evidence="1">Multi-pass membrane protein</topology>
    </subcellularLocation>
</comment>
<feature type="transmembrane region" description="Helical" evidence="7">
    <location>
        <begin position="58"/>
        <end position="84"/>
    </location>
</feature>
<feature type="transmembrane region" description="Helical" evidence="7">
    <location>
        <begin position="96"/>
        <end position="115"/>
    </location>
</feature>
<name>A0A8H7Q0C9_9FUNG</name>
<dbReference type="InterPro" id="IPR011701">
    <property type="entry name" value="MFS"/>
</dbReference>
<dbReference type="CDD" id="cd17502">
    <property type="entry name" value="MFS_Azr1_MDR_like"/>
    <property type="match status" value="1"/>
</dbReference>
<reference evidence="9" key="1">
    <citation type="submission" date="2020-12" db="EMBL/GenBank/DDBJ databases">
        <title>Metabolic potential, ecology and presence of endohyphal bacteria is reflected in genomic diversity of Mucoromycotina.</title>
        <authorList>
            <person name="Muszewska A."/>
            <person name="Okrasinska A."/>
            <person name="Steczkiewicz K."/>
            <person name="Drgas O."/>
            <person name="Orlowska M."/>
            <person name="Perlinska-Lenart U."/>
            <person name="Aleksandrzak-Piekarczyk T."/>
            <person name="Szatraj K."/>
            <person name="Zielenkiewicz U."/>
            <person name="Pilsyk S."/>
            <person name="Malc E."/>
            <person name="Mieczkowski P."/>
            <person name="Kruszewska J.S."/>
            <person name="Biernat P."/>
            <person name="Pawlowska J."/>
        </authorList>
    </citation>
    <scope>NUCLEOTIDE SEQUENCE</scope>
    <source>
        <strain evidence="9">WA0000051536</strain>
    </source>
</reference>
<dbReference type="Gene3D" id="1.20.1250.20">
    <property type="entry name" value="MFS general substrate transporter like domains"/>
    <property type="match status" value="1"/>
</dbReference>
<dbReference type="InterPro" id="IPR020846">
    <property type="entry name" value="MFS_dom"/>
</dbReference>
<dbReference type="AlphaFoldDB" id="A0A8H7Q0C9"/>
<dbReference type="PANTHER" id="PTHR23501:SF191">
    <property type="entry name" value="VACUOLAR BASIC AMINO ACID TRANSPORTER 4"/>
    <property type="match status" value="1"/>
</dbReference>
<dbReference type="GO" id="GO:0012505">
    <property type="term" value="C:endomembrane system"/>
    <property type="evidence" value="ECO:0007669"/>
    <property type="project" value="UniProtKB-SubCell"/>
</dbReference>
<dbReference type="Proteomes" id="UP000612746">
    <property type="component" value="Unassembled WGS sequence"/>
</dbReference>
<keyword evidence="2" id="KW-0813">Transport</keyword>
<keyword evidence="10" id="KW-1185">Reference proteome</keyword>
<evidence type="ECO:0000256" key="2">
    <source>
        <dbReference type="ARBA" id="ARBA00022448"/>
    </source>
</evidence>
<dbReference type="Pfam" id="PF07690">
    <property type="entry name" value="MFS_1"/>
    <property type="match status" value="1"/>
</dbReference>
<dbReference type="GO" id="GO:0005886">
    <property type="term" value="C:plasma membrane"/>
    <property type="evidence" value="ECO:0007669"/>
    <property type="project" value="TreeGrafter"/>
</dbReference>
<feature type="transmembrane region" description="Helical" evidence="7">
    <location>
        <begin position="429"/>
        <end position="448"/>
    </location>
</feature>
<feature type="transmembrane region" description="Helical" evidence="7">
    <location>
        <begin position="258"/>
        <end position="278"/>
    </location>
</feature>
<dbReference type="Gene3D" id="1.20.1720.10">
    <property type="entry name" value="Multidrug resistance protein D"/>
    <property type="match status" value="1"/>
</dbReference>